<keyword evidence="6" id="KW-0732">Signal</keyword>
<accession>A0A9P5ZBR5</accession>
<dbReference type="InterPro" id="IPR001338">
    <property type="entry name" value="Class_I_Hydrophobin"/>
</dbReference>
<keyword evidence="4 6" id="KW-0964">Secreted</keyword>
<keyword evidence="5 6" id="KW-1015">Disulfide bond</keyword>
<dbReference type="GO" id="GO:0009277">
    <property type="term" value="C:fungal-type cell wall"/>
    <property type="evidence" value="ECO:0007669"/>
    <property type="project" value="InterPro"/>
</dbReference>
<organism evidence="7 8">
    <name type="scientific">Pholiota conissans</name>
    <dbReference type="NCBI Taxonomy" id="109636"/>
    <lineage>
        <taxon>Eukaryota</taxon>
        <taxon>Fungi</taxon>
        <taxon>Dikarya</taxon>
        <taxon>Basidiomycota</taxon>
        <taxon>Agaricomycotina</taxon>
        <taxon>Agaricomycetes</taxon>
        <taxon>Agaricomycetidae</taxon>
        <taxon>Agaricales</taxon>
        <taxon>Agaricineae</taxon>
        <taxon>Strophariaceae</taxon>
        <taxon>Pholiota</taxon>
    </lineage>
</organism>
<evidence type="ECO:0000256" key="1">
    <source>
        <dbReference type="ARBA" id="ARBA00004191"/>
    </source>
</evidence>
<reference evidence="7" key="1">
    <citation type="submission" date="2020-11" db="EMBL/GenBank/DDBJ databases">
        <authorList>
            <consortium name="DOE Joint Genome Institute"/>
            <person name="Ahrendt S."/>
            <person name="Riley R."/>
            <person name="Andreopoulos W."/>
            <person name="Labutti K."/>
            <person name="Pangilinan J."/>
            <person name="Ruiz-Duenas F.J."/>
            <person name="Barrasa J.M."/>
            <person name="Sanchez-Garcia M."/>
            <person name="Camarero S."/>
            <person name="Miyauchi S."/>
            <person name="Serrano A."/>
            <person name="Linde D."/>
            <person name="Babiker R."/>
            <person name="Drula E."/>
            <person name="Ayuso-Fernandez I."/>
            <person name="Pacheco R."/>
            <person name="Padilla G."/>
            <person name="Ferreira P."/>
            <person name="Barriuso J."/>
            <person name="Kellner H."/>
            <person name="Castanera R."/>
            <person name="Alfaro M."/>
            <person name="Ramirez L."/>
            <person name="Pisabarro A.G."/>
            <person name="Kuo A."/>
            <person name="Tritt A."/>
            <person name="Lipzen A."/>
            <person name="He G."/>
            <person name="Yan M."/>
            <person name="Ng V."/>
            <person name="Cullen D."/>
            <person name="Martin F."/>
            <person name="Rosso M.-N."/>
            <person name="Henrissat B."/>
            <person name="Hibbett D."/>
            <person name="Martinez A.T."/>
            <person name="Grigoriev I.V."/>
        </authorList>
    </citation>
    <scope>NUCLEOTIDE SEQUENCE</scope>
    <source>
        <strain evidence="7">CIRM-BRFM 674</strain>
    </source>
</reference>
<protein>
    <recommendedName>
        <fullName evidence="6">Hydrophobin</fullName>
    </recommendedName>
</protein>
<gene>
    <name evidence="7" type="ORF">BDN70DRAFT_828194</name>
</gene>
<dbReference type="OrthoDB" id="4225815at2759"/>
<evidence type="ECO:0000256" key="5">
    <source>
        <dbReference type="ARBA" id="ARBA00023157"/>
    </source>
</evidence>
<evidence type="ECO:0000256" key="2">
    <source>
        <dbReference type="ARBA" id="ARBA00010446"/>
    </source>
</evidence>
<dbReference type="Pfam" id="PF01185">
    <property type="entry name" value="Hydrophobin"/>
    <property type="match status" value="1"/>
</dbReference>
<evidence type="ECO:0000256" key="3">
    <source>
        <dbReference type="ARBA" id="ARBA00022512"/>
    </source>
</evidence>
<name>A0A9P5ZBR5_9AGAR</name>
<dbReference type="SMART" id="SM00075">
    <property type="entry name" value="HYDRO"/>
    <property type="match status" value="1"/>
</dbReference>
<dbReference type="CDD" id="cd23507">
    <property type="entry name" value="hydrophobin_I"/>
    <property type="match status" value="1"/>
</dbReference>
<evidence type="ECO:0000256" key="6">
    <source>
        <dbReference type="RuleBase" id="RU365009"/>
    </source>
</evidence>
<dbReference type="EMBL" id="MU155158">
    <property type="protein sequence ID" value="KAF9483031.1"/>
    <property type="molecule type" value="Genomic_DNA"/>
</dbReference>
<dbReference type="AlphaFoldDB" id="A0A9P5ZBR5"/>
<feature type="signal peptide" evidence="6">
    <location>
        <begin position="1"/>
        <end position="19"/>
    </location>
</feature>
<keyword evidence="3 6" id="KW-0134">Cell wall</keyword>
<dbReference type="Proteomes" id="UP000807469">
    <property type="component" value="Unassembled WGS sequence"/>
</dbReference>
<comment type="caution">
    <text evidence="7">The sequence shown here is derived from an EMBL/GenBank/DDBJ whole genome shotgun (WGS) entry which is preliminary data.</text>
</comment>
<dbReference type="GO" id="GO:0005199">
    <property type="term" value="F:structural constituent of cell wall"/>
    <property type="evidence" value="ECO:0007669"/>
    <property type="project" value="InterPro"/>
</dbReference>
<evidence type="ECO:0000313" key="7">
    <source>
        <dbReference type="EMBL" id="KAF9483031.1"/>
    </source>
</evidence>
<evidence type="ECO:0000256" key="4">
    <source>
        <dbReference type="ARBA" id="ARBA00022525"/>
    </source>
</evidence>
<sequence>MFARASSVFVLALPVLAVANVLPRQSNQCNTGSLQCCQSTQSAASASTGLLSGLLSLLGVVVGDLTGKIGVTCSPISVVGVSGTSCNEQPVCCTNNSFNGVIALGCTPININL</sequence>
<proteinExistence type="inferred from homology"/>
<comment type="similarity">
    <text evidence="2 6">Belongs to the fungal hydrophobin family.</text>
</comment>
<keyword evidence="8" id="KW-1185">Reference proteome</keyword>
<feature type="chain" id="PRO_5040532948" description="Hydrophobin" evidence="6">
    <location>
        <begin position="20"/>
        <end position="113"/>
    </location>
</feature>
<comment type="subcellular location">
    <subcellularLocation>
        <location evidence="1 6">Secreted</location>
        <location evidence="1 6">Cell wall</location>
    </subcellularLocation>
</comment>
<evidence type="ECO:0000313" key="8">
    <source>
        <dbReference type="Proteomes" id="UP000807469"/>
    </source>
</evidence>